<proteinExistence type="predicted"/>
<accession>A0ABR8A2P2</accession>
<dbReference type="EMBL" id="JACJQB010000067">
    <property type="protein sequence ID" value="MBD2189990.1"/>
    <property type="molecule type" value="Genomic_DNA"/>
</dbReference>
<gene>
    <name evidence="1" type="ORF">H6F41_17835</name>
</gene>
<protein>
    <submittedName>
        <fullName evidence="1">Uncharacterized protein</fullName>
    </submittedName>
</protein>
<sequence>MESQTVSKKQYLAMQELAINSLDAVRIVLAAIVEPESERICHREKDARIRSAIACIRHQKKEISNKFTPYDDF</sequence>
<organism evidence="1 2">
    <name type="scientific">Pseudanabaena mucicola FACHB-723</name>
    <dbReference type="NCBI Taxonomy" id="2692860"/>
    <lineage>
        <taxon>Bacteria</taxon>
        <taxon>Bacillati</taxon>
        <taxon>Cyanobacteriota</taxon>
        <taxon>Cyanophyceae</taxon>
        <taxon>Pseudanabaenales</taxon>
        <taxon>Pseudanabaenaceae</taxon>
        <taxon>Pseudanabaena</taxon>
    </lineage>
</organism>
<comment type="caution">
    <text evidence="1">The sequence shown here is derived from an EMBL/GenBank/DDBJ whole genome shotgun (WGS) entry which is preliminary data.</text>
</comment>
<dbReference type="Proteomes" id="UP000642094">
    <property type="component" value="Unassembled WGS sequence"/>
</dbReference>
<reference evidence="1 2" key="1">
    <citation type="journal article" date="2020" name="ISME J.">
        <title>Comparative genomics reveals insights into cyanobacterial evolution and habitat adaptation.</title>
        <authorList>
            <person name="Chen M.Y."/>
            <person name="Teng W.K."/>
            <person name="Zhao L."/>
            <person name="Hu C.X."/>
            <person name="Zhou Y.K."/>
            <person name="Han B.P."/>
            <person name="Song L.R."/>
            <person name="Shu W.S."/>
        </authorList>
    </citation>
    <scope>NUCLEOTIDE SEQUENCE [LARGE SCALE GENOMIC DNA]</scope>
    <source>
        <strain evidence="1 2">FACHB-723</strain>
    </source>
</reference>
<evidence type="ECO:0000313" key="1">
    <source>
        <dbReference type="EMBL" id="MBD2189990.1"/>
    </source>
</evidence>
<keyword evidence="2" id="KW-1185">Reference proteome</keyword>
<name>A0ABR8A2P2_9CYAN</name>
<evidence type="ECO:0000313" key="2">
    <source>
        <dbReference type="Proteomes" id="UP000642094"/>
    </source>
</evidence>
<dbReference type="RefSeq" id="WP_190404799.1">
    <property type="nucleotide sequence ID" value="NZ_JACJQB010000067.1"/>
</dbReference>